<protein>
    <recommendedName>
        <fullName evidence="5">FlgO domain-containing protein</fullName>
    </recommendedName>
</protein>
<dbReference type="AlphaFoldDB" id="A0A9D2B247"/>
<evidence type="ECO:0000256" key="1">
    <source>
        <dbReference type="SAM" id="MobiDB-lite"/>
    </source>
</evidence>
<feature type="region of interest" description="Disordered" evidence="1">
    <location>
        <begin position="104"/>
        <end position="124"/>
    </location>
</feature>
<name>A0A9D2B247_9GAMM</name>
<sequence>MRTLLPCALTLALGSALALNGCQLLESNTPTTPATVAVSTKTTTPSKAPKKPAQQKQTQYEQAPDLSNAEILSTPHSGAALNADQAAAQHSTSGLISDANFSSSAGSVQGSGATNQGTTAQQMQNNAALADRLESAPTMGNAQLGAADPYSSVSEGAVNEPLTGSLVFEHPQGNTPSVGTGANVGGMVTPAPAPQTSVSDLSGYQQANTSGCSVTLHNEAAGIARTTIRELATRLRNESGNIFVAPTIVDREYKNCVGNLSTALQDGLLQSNTFQVVPSSGLNNMASQNIGSETMIPRMVNQCRAQGIPYLVISQIKQSGEHAALTLRIMRTSDGITLSQMTRRLSQ</sequence>
<evidence type="ECO:0000313" key="4">
    <source>
        <dbReference type="Proteomes" id="UP000886829"/>
    </source>
</evidence>
<dbReference type="Proteomes" id="UP000886829">
    <property type="component" value="Unassembled WGS sequence"/>
</dbReference>
<feature type="region of interest" description="Disordered" evidence="1">
    <location>
        <begin position="34"/>
        <end position="64"/>
    </location>
</feature>
<reference evidence="3" key="2">
    <citation type="submission" date="2021-04" db="EMBL/GenBank/DDBJ databases">
        <authorList>
            <person name="Gilroy R."/>
        </authorList>
    </citation>
    <scope>NUCLEOTIDE SEQUENCE</scope>
    <source>
        <strain evidence="3">USASDec5-558</strain>
    </source>
</reference>
<evidence type="ECO:0000256" key="2">
    <source>
        <dbReference type="SAM" id="SignalP"/>
    </source>
</evidence>
<dbReference type="EMBL" id="DXEV01000187">
    <property type="protein sequence ID" value="HIX57686.1"/>
    <property type="molecule type" value="Genomic_DNA"/>
</dbReference>
<feature type="compositionally biased region" description="Low complexity" evidence="1">
    <location>
        <begin position="34"/>
        <end position="59"/>
    </location>
</feature>
<evidence type="ECO:0008006" key="5">
    <source>
        <dbReference type="Google" id="ProtNLM"/>
    </source>
</evidence>
<feature type="chain" id="PRO_5038854613" description="FlgO domain-containing protein" evidence="2">
    <location>
        <begin position="19"/>
        <end position="347"/>
    </location>
</feature>
<accession>A0A9D2B247</accession>
<feature type="signal peptide" evidence="2">
    <location>
        <begin position="1"/>
        <end position="18"/>
    </location>
</feature>
<comment type="caution">
    <text evidence="3">The sequence shown here is derived from an EMBL/GenBank/DDBJ whole genome shotgun (WGS) entry which is preliminary data.</text>
</comment>
<gene>
    <name evidence="3" type="ORF">H9850_09495</name>
</gene>
<proteinExistence type="predicted"/>
<feature type="compositionally biased region" description="Low complexity" evidence="1">
    <location>
        <begin position="104"/>
        <end position="113"/>
    </location>
</feature>
<feature type="compositionally biased region" description="Polar residues" evidence="1">
    <location>
        <begin position="114"/>
        <end position="124"/>
    </location>
</feature>
<evidence type="ECO:0000313" key="3">
    <source>
        <dbReference type="EMBL" id="HIX57686.1"/>
    </source>
</evidence>
<organism evidence="3 4">
    <name type="scientific">Candidatus Anaerobiospirillum pullistercoris</name>
    <dbReference type="NCBI Taxonomy" id="2838452"/>
    <lineage>
        <taxon>Bacteria</taxon>
        <taxon>Pseudomonadati</taxon>
        <taxon>Pseudomonadota</taxon>
        <taxon>Gammaproteobacteria</taxon>
        <taxon>Aeromonadales</taxon>
        <taxon>Succinivibrionaceae</taxon>
        <taxon>Anaerobiospirillum</taxon>
    </lineage>
</organism>
<reference evidence="3" key="1">
    <citation type="journal article" date="2021" name="PeerJ">
        <title>Extensive microbial diversity within the chicken gut microbiome revealed by metagenomics and culture.</title>
        <authorList>
            <person name="Gilroy R."/>
            <person name="Ravi A."/>
            <person name="Getino M."/>
            <person name="Pursley I."/>
            <person name="Horton D.L."/>
            <person name="Alikhan N.F."/>
            <person name="Baker D."/>
            <person name="Gharbi K."/>
            <person name="Hall N."/>
            <person name="Watson M."/>
            <person name="Adriaenssens E.M."/>
            <person name="Foster-Nyarko E."/>
            <person name="Jarju S."/>
            <person name="Secka A."/>
            <person name="Antonio M."/>
            <person name="Oren A."/>
            <person name="Chaudhuri R.R."/>
            <person name="La Ragione R."/>
            <person name="Hildebrand F."/>
            <person name="Pallen M.J."/>
        </authorList>
    </citation>
    <scope>NUCLEOTIDE SEQUENCE</scope>
    <source>
        <strain evidence="3">USASDec5-558</strain>
    </source>
</reference>
<keyword evidence="2" id="KW-0732">Signal</keyword>